<feature type="domain" description="Acetyl-CoA hydrolase/transferase N-terminal" evidence="6">
    <location>
        <begin position="21"/>
        <end position="237"/>
    </location>
</feature>
<dbReference type="PANTHER" id="PTHR43609:SF1">
    <property type="entry name" value="ACETYL-COA HYDROLASE"/>
    <property type="match status" value="1"/>
</dbReference>
<reference evidence="8" key="1">
    <citation type="submission" date="2010-02" db="EMBL/GenBank/DDBJ databases">
        <title>Sequencing and annotation of the Blastocystis hominis genome.</title>
        <authorList>
            <person name="Wincker P."/>
        </authorList>
    </citation>
    <scope>NUCLEOTIDE SEQUENCE</scope>
    <source>
        <strain evidence="8">Singapore isolate B</strain>
    </source>
</reference>
<dbReference type="FunFam" id="3.40.1080.20:FF:000001">
    <property type="entry name" value="Acetyl-CoA hydrolase Ach1"/>
    <property type="match status" value="1"/>
</dbReference>
<dbReference type="SUPFAM" id="SSF100950">
    <property type="entry name" value="NagB/RpiA/CoA transferase-like"/>
    <property type="match status" value="2"/>
</dbReference>
<dbReference type="Pfam" id="PF02550">
    <property type="entry name" value="AcetylCoA_hydro"/>
    <property type="match status" value="1"/>
</dbReference>
<evidence type="ECO:0000256" key="1">
    <source>
        <dbReference type="ARBA" id="ARBA00001831"/>
    </source>
</evidence>
<dbReference type="InterPro" id="IPR038460">
    <property type="entry name" value="AcetylCoA_hyd_C_sf"/>
</dbReference>
<feature type="domain" description="Acetyl-CoA hydrolase/transferase C-terminal" evidence="7">
    <location>
        <begin position="338"/>
        <end position="488"/>
    </location>
</feature>
<comment type="similarity">
    <text evidence="2">Belongs to the acetyl-CoA hydrolase/transferase family.</text>
</comment>
<dbReference type="InterPro" id="IPR046433">
    <property type="entry name" value="ActCoA_hydro"/>
</dbReference>
<proteinExistence type="inferred from homology"/>
<evidence type="ECO:0000256" key="4">
    <source>
        <dbReference type="ARBA" id="ARBA00017958"/>
    </source>
</evidence>
<dbReference type="GO" id="GO:0008775">
    <property type="term" value="F:acetate CoA-transferase activity"/>
    <property type="evidence" value="ECO:0007669"/>
    <property type="project" value="InterPro"/>
</dbReference>
<keyword evidence="9" id="KW-1185">Reference proteome</keyword>
<dbReference type="Gene3D" id="3.30.750.70">
    <property type="entry name" value="4-hydroxybutyrate coenzyme like domains"/>
    <property type="match status" value="1"/>
</dbReference>
<dbReference type="PANTHER" id="PTHR43609">
    <property type="entry name" value="ACETYL-COA HYDROLASE"/>
    <property type="match status" value="1"/>
</dbReference>
<evidence type="ECO:0000256" key="3">
    <source>
        <dbReference type="ARBA" id="ARBA00011920"/>
    </source>
</evidence>
<dbReference type="OMA" id="SCIVPMV"/>
<evidence type="ECO:0000259" key="6">
    <source>
        <dbReference type="Pfam" id="PF02550"/>
    </source>
</evidence>
<dbReference type="Gene3D" id="3.40.1080.20">
    <property type="entry name" value="Acetyl-CoA hydrolase/transferase C-terminal domain"/>
    <property type="match status" value="1"/>
</dbReference>
<protein>
    <recommendedName>
        <fullName evidence="4">Acetyl-CoA hydrolase</fullName>
        <ecNumber evidence="3">3.1.2.1</ecNumber>
    </recommendedName>
    <alternativeName>
        <fullName evidence="5">Acetyl-CoA deacylase</fullName>
    </alternativeName>
</protein>
<evidence type="ECO:0000259" key="7">
    <source>
        <dbReference type="Pfam" id="PF13336"/>
    </source>
</evidence>
<dbReference type="RefSeq" id="XP_012894181.1">
    <property type="nucleotide sequence ID" value="XM_013038727.1"/>
</dbReference>
<dbReference type="FunFam" id="3.30.750.70:FF:000002">
    <property type="entry name" value="Acetyl-CoA hydrolase Ach1"/>
    <property type="match status" value="1"/>
</dbReference>
<evidence type="ECO:0000256" key="2">
    <source>
        <dbReference type="ARBA" id="ARBA00009632"/>
    </source>
</evidence>
<evidence type="ECO:0000256" key="5">
    <source>
        <dbReference type="ARBA" id="ARBA00029672"/>
    </source>
</evidence>
<dbReference type="EC" id="3.1.2.1" evidence="3"/>
<evidence type="ECO:0000313" key="9">
    <source>
        <dbReference type="Proteomes" id="UP000008312"/>
    </source>
</evidence>
<name>D8LWE4_BLAHO</name>
<dbReference type="InterPro" id="IPR026888">
    <property type="entry name" value="AcetylCoA_hyd_C"/>
</dbReference>
<dbReference type="Proteomes" id="UP000008312">
    <property type="component" value="Unassembled WGS sequence"/>
</dbReference>
<sequence length="529" mass="57789">MRIVTPRKMSASLLSRCARKSLLSKVMTPTEVAHKFFKNGMTVGWSGFTPAGYPKVVPIAVADMVEKEGAKLQFELFAGASVGAETEDRWAKLGMISRRWPYQTGKNIAKGINTGKIEMGDIHLSAFAQNLSWGFFTKDHATNPGKLDIAVVEATAITEDGGLVLGTGVGITPEILALADKIVIEVNTSLPVLRGIHDIVADPRPPHRRPFLISRVDDRIGSDLAYFDETKVVAVVESTLPDNGRGFSAVDENSKKIAGHIMDFFDNEVKQGRLPANLLPLQSGVGNIANAVIGGLAGSHFEHLQVWSEVLQDTVLDLFDAGKLDYASAVSLSLSPAGFERFYKNLDFYKNRCVIRPEAIANFSEIVRRLGVVAMNTPVEVDMYAHANSSLVGGTKMINGLGGSGDFLRNAYLSIMHTPSARKSKTDPTGISCIVPMAAHIDHTEHDLDVIVTEQGLADLRGLSPRQRAQCIIKNCAHPDYRDQLMDYYKMAEKKCLAEGAGHEPQILKLAHKMHVNLEEKGTMKLDSW</sequence>
<dbReference type="GeneID" id="24917818"/>
<dbReference type="GO" id="GO:0003986">
    <property type="term" value="F:acetyl-CoA hydrolase activity"/>
    <property type="evidence" value="ECO:0007669"/>
    <property type="project" value="UniProtKB-EC"/>
</dbReference>
<evidence type="ECO:0000313" key="8">
    <source>
        <dbReference type="EMBL" id="CBK20133.2"/>
    </source>
</evidence>
<dbReference type="EMBL" id="FN668638">
    <property type="protein sequence ID" value="CBK20133.2"/>
    <property type="molecule type" value="Genomic_DNA"/>
</dbReference>
<dbReference type="InParanoid" id="D8LWE4"/>
<dbReference type="Gene3D" id="3.40.1080.10">
    <property type="entry name" value="Glutaconate Coenzyme A-transferase"/>
    <property type="match status" value="1"/>
</dbReference>
<dbReference type="InterPro" id="IPR003702">
    <property type="entry name" value="ActCoA_hydro_N"/>
</dbReference>
<gene>
    <name evidence="8" type="ORF">GSBLH_T00000510001</name>
</gene>
<organism evidence="8">
    <name type="scientific">Blastocystis hominis</name>
    <dbReference type="NCBI Taxonomy" id="12968"/>
    <lineage>
        <taxon>Eukaryota</taxon>
        <taxon>Sar</taxon>
        <taxon>Stramenopiles</taxon>
        <taxon>Bigyra</taxon>
        <taxon>Opalozoa</taxon>
        <taxon>Opalinata</taxon>
        <taxon>Blastocystidae</taxon>
        <taxon>Blastocystis</taxon>
    </lineage>
</organism>
<dbReference type="Pfam" id="PF13336">
    <property type="entry name" value="AcetylCoA_hyd_C"/>
    <property type="match status" value="1"/>
</dbReference>
<dbReference type="GO" id="GO:0006083">
    <property type="term" value="P:acetate metabolic process"/>
    <property type="evidence" value="ECO:0007669"/>
    <property type="project" value="InterPro"/>
</dbReference>
<dbReference type="OrthoDB" id="10250396at2759"/>
<comment type="catalytic activity">
    <reaction evidence="1">
        <text>acetyl-CoA + H2O = acetate + CoA + H(+)</text>
        <dbReference type="Rhea" id="RHEA:20289"/>
        <dbReference type="ChEBI" id="CHEBI:15377"/>
        <dbReference type="ChEBI" id="CHEBI:15378"/>
        <dbReference type="ChEBI" id="CHEBI:30089"/>
        <dbReference type="ChEBI" id="CHEBI:57287"/>
        <dbReference type="ChEBI" id="CHEBI:57288"/>
        <dbReference type="EC" id="3.1.2.1"/>
    </reaction>
</comment>
<accession>D8LWE4</accession>
<dbReference type="InterPro" id="IPR037171">
    <property type="entry name" value="NagB/RpiA_transferase-like"/>
</dbReference>
<dbReference type="AlphaFoldDB" id="D8LWE4"/>